<evidence type="ECO:0000256" key="1">
    <source>
        <dbReference type="SAM" id="MobiDB-lite"/>
    </source>
</evidence>
<gene>
    <name evidence="2" type="ORF">N7530_007342</name>
</gene>
<feature type="compositionally biased region" description="Polar residues" evidence="1">
    <location>
        <begin position="478"/>
        <end position="495"/>
    </location>
</feature>
<keyword evidence="3" id="KW-1185">Reference proteome</keyword>
<dbReference type="Proteomes" id="UP001147760">
    <property type="component" value="Unassembled WGS sequence"/>
</dbReference>
<feature type="region of interest" description="Disordered" evidence="1">
    <location>
        <begin position="1"/>
        <end position="35"/>
    </location>
</feature>
<comment type="caution">
    <text evidence="2">The sequence shown here is derived from an EMBL/GenBank/DDBJ whole genome shotgun (WGS) entry which is preliminary data.</text>
</comment>
<name>A0A9X0BJU8_9EURO</name>
<protein>
    <submittedName>
        <fullName evidence="2">Uncharacterized protein</fullName>
    </submittedName>
</protein>
<sequence>MENHAWRSASPGRSSSEDDADRPIGINNTTGSRHVHSHATLEILQAHLDADAESDSSEASGPRVHPDFFVHLENLRRVNEANRVNARREAETWYHEHMPMAGHPPHAPRVITMENHDQQNPRFVQYEIYPIVAGPSQPMPPHVRLPPPYPTADPASQAHTRDRFPHRRPPSPYPTVGRGQRSTFRNYAPTSSTFRNYAATSSTPRPQEYTEHGNPYRIPFEQAPFPEGATPYDQDRLLQAWLVRQQLIAGVRPEDIQPMGQSSGRRHRTPPYIVLNDSGAHIIRMESASFDGAMLPLPALPWLPRRPNNSSNTAPVSSNTHDGSGLPTGPSTNITTAPDSVNTLNSPVLQNLLAVTNPPVGSHPPAAVTNLPVGSHLPAAVMVSPVGSNLPAVTNLPVGSHLPVAATNLPVGSHLQADATNLPVGSDLQAATTLLAAPALPADYDVVSGPTFAPEQQNNTDSDSISSQESSGAEVSPAHSQGSDSLTPSPSSTEGSEAGYVSSP</sequence>
<feature type="region of interest" description="Disordered" evidence="1">
    <location>
        <begin position="447"/>
        <end position="504"/>
    </location>
</feature>
<organism evidence="2 3">
    <name type="scientific">Penicillium desertorum</name>
    <dbReference type="NCBI Taxonomy" id="1303715"/>
    <lineage>
        <taxon>Eukaryota</taxon>
        <taxon>Fungi</taxon>
        <taxon>Dikarya</taxon>
        <taxon>Ascomycota</taxon>
        <taxon>Pezizomycotina</taxon>
        <taxon>Eurotiomycetes</taxon>
        <taxon>Eurotiomycetidae</taxon>
        <taxon>Eurotiales</taxon>
        <taxon>Aspergillaceae</taxon>
        <taxon>Penicillium</taxon>
    </lineage>
</organism>
<accession>A0A9X0BJU8</accession>
<reference evidence="2" key="1">
    <citation type="submission" date="2022-12" db="EMBL/GenBank/DDBJ databases">
        <authorList>
            <person name="Petersen C."/>
        </authorList>
    </citation>
    <scope>NUCLEOTIDE SEQUENCE</scope>
    <source>
        <strain evidence="2">IBT 17660</strain>
    </source>
</reference>
<feature type="region of interest" description="Disordered" evidence="1">
    <location>
        <begin position="306"/>
        <end position="336"/>
    </location>
</feature>
<dbReference type="AlphaFoldDB" id="A0A9X0BJU8"/>
<evidence type="ECO:0000313" key="3">
    <source>
        <dbReference type="Proteomes" id="UP001147760"/>
    </source>
</evidence>
<dbReference type="EMBL" id="JAPWDO010000005">
    <property type="protein sequence ID" value="KAJ5469985.1"/>
    <property type="molecule type" value="Genomic_DNA"/>
</dbReference>
<feature type="compositionally biased region" description="Polar residues" evidence="1">
    <location>
        <begin position="308"/>
        <end position="322"/>
    </location>
</feature>
<proteinExistence type="predicted"/>
<dbReference type="OrthoDB" id="4966at2759"/>
<feature type="compositionally biased region" description="Low complexity" evidence="1">
    <location>
        <begin position="462"/>
        <end position="476"/>
    </location>
</feature>
<evidence type="ECO:0000313" key="2">
    <source>
        <dbReference type="EMBL" id="KAJ5469985.1"/>
    </source>
</evidence>
<reference evidence="2" key="2">
    <citation type="journal article" date="2023" name="IMA Fungus">
        <title>Comparative genomic study of the Penicillium genus elucidates a diverse pangenome and 15 lateral gene transfer events.</title>
        <authorList>
            <person name="Petersen C."/>
            <person name="Sorensen T."/>
            <person name="Nielsen M.R."/>
            <person name="Sondergaard T.E."/>
            <person name="Sorensen J.L."/>
            <person name="Fitzpatrick D.A."/>
            <person name="Frisvad J.C."/>
            <person name="Nielsen K.L."/>
        </authorList>
    </citation>
    <scope>NUCLEOTIDE SEQUENCE</scope>
    <source>
        <strain evidence="2">IBT 17660</strain>
    </source>
</reference>
<feature type="region of interest" description="Disordered" evidence="1">
    <location>
        <begin position="147"/>
        <end position="187"/>
    </location>
</feature>